<proteinExistence type="inferred from homology"/>
<dbReference type="Proteomes" id="UP000593564">
    <property type="component" value="Unassembled WGS sequence"/>
</dbReference>
<accession>A0A7J7HI68</accession>
<dbReference type="GO" id="GO:0016491">
    <property type="term" value="F:oxidoreductase activity"/>
    <property type="evidence" value="ECO:0007669"/>
    <property type="project" value="UniProtKB-KW"/>
</dbReference>
<gene>
    <name evidence="3" type="ORF">HYC85_010487</name>
</gene>
<name>A0A7J7HI68_CAMSI</name>
<comment type="caution">
    <text evidence="3">The sequence shown here is derived from an EMBL/GenBank/DDBJ whole genome shotgun (WGS) entry which is preliminary data.</text>
</comment>
<keyword evidence="2" id="KW-0560">Oxidoreductase</keyword>
<evidence type="ECO:0000313" key="3">
    <source>
        <dbReference type="EMBL" id="KAF5952543.1"/>
    </source>
</evidence>
<dbReference type="EMBL" id="JACBKZ010000004">
    <property type="protein sequence ID" value="KAF5952543.1"/>
    <property type="molecule type" value="Genomic_DNA"/>
</dbReference>
<sequence>MTGLDVRVVSLEAPVQTGSHRSGNDRVMSLMVSLTIRKTLFTQEKQKAEAVFSEMVNLKEAMLESKDAAEATLYLASDESKYVSDLNLVANGVYSTTNPTFGEAMNKLSS</sequence>
<dbReference type="AlphaFoldDB" id="A0A7J7HI68"/>
<dbReference type="PANTHER" id="PTHR43180">
    <property type="entry name" value="3-OXOACYL-(ACYL-CARRIER-PROTEIN) REDUCTASE (AFU_ORTHOLOGUE AFUA_6G11210)"/>
    <property type="match status" value="1"/>
</dbReference>
<evidence type="ECO:0000256" key="1">
    <source>
        <dbReference type="ARBA" id="ARBA00006484"/>
    </source>
</evidence>
<evidence type="ECO:0000256" key="2">
    <source>
        <dbReference type="ARBA" id="ARBA00023002"/>
    </source>
</evidence>
<reference evidence="3 4" key="2">
    <citation type="submission" date="2020-07" db="EMBL/GenBank/DDBJ databases">
        <title>Genome assembly of wild tea tree DASZ reveals pedigree and selection history of tea varieties.</title>
        <authorList>
            <person name="Zhang W."/>
        </authorList>
    </citation>
    <scope>NUCLEOTIDE SEQUENCE [LARGE SCALE GENOMIC DNA]</scope>
    <source>
        <strain evidence="4">cv. G240</strain>
        <tissue evidence="3">Leaf</tissue>
    </source>
</reference>
<organism evidence="3 4">
    <name type="scientific">Camellia sinensis</name>
    <name type="common">Tea plant</name>
    <name type="synonym">Thea sinensis</name>
    <dbReference type="NCBI Taxonomy" id="4442"/>
    <lineage>
        <taxon>Eukaryota</taxon>
        <taxon>Viridiplantae</taxon>
        <taxon>Streptophyta</taxon>
        <taxon>Embryophyta</taxon>
        <taxon>Tracheophyta</taxon>
        <taxon>Spermatophyta</taxon>
        <taxon>Magnoliopsida</taxon>
        <taxon>eudicotyledons</taxon>
        <taxon>Gunneridae</taxon>
        <taxon>Pentapetalae</taxon>
        <taxon>asterids</taxon>
        <taxon>Ericales</taxon>
        <taxon>Theaceae</taxon>
        <taxon>Camellia</taxon>
    </lineage>
</organism>
<dbReference type="PANTHER" id="PTHR43180:SF81">
    <property type="entry name" value="SHORT CHAIN ALCOHOL DEHYDROGENASE"/>
    <property type="match status" value="1"/>
</dbReference>
<reference evidence="4" key="1">
    <citation type="journal article" date="2020" name="Nat. Commun.">
        <title>Genome assembly of wild tea tree DASZ reveals pedigree and selection history of tea varieties.</title>
        <authorList>
            <person name="Zhang W."/>
            <person name="Zhang Y."/>
            <person name="Qiu H."/>
            <person name="Guo Y."/>
            <person name="Wan H."/>
            <person name="Zhang X."/>
            <person name="Scossa F."/>
            <person name="Alseekh S."/>
            <person name="Zhang Q."/>
            <person name="Wang P."/>
            <person name="Xu L."/>
            <person name="Schmidt M.H."/>
            <person name="Jia X."/>
            <person name="Li D."/>
            <person name="Zhu A."/>
            <person name="Guo F."/>
            <person name="Chen W."/>
            <person name="Ni D."/>
            <person name="Usadel B."/>
            <person name="Fernie A.R."/>
            <person name="Wen W."/>
        </authorList>
    </citation>
    <scope>NUCLEOTIDE SEQUENCE [LARGE SCALE GENOMIC DNA]</scope>
    <source>
        <strain evidence="4">cv. G240</strain>
    </source>
</reference>
<comment type="similarity">
    <text evidence="1">Belongs to the short-chain dehydrogenases/reductases (SDR) family.</text>
</comment>
<keyword evidence="4" id="KW-1185">Reference proteome</keyword>
<evidence type="ECO:0000313" key="4">
    <source>
        <dbReference type="Proteomes" id="UP000593564"/>
    </source>
</evidence>
<protein>
    <submittedName>
        <fullName evidence="3">Uncharacterized protein</fullName>
    </submittedName>
</protein>
<dbReference type="Gene3D" id="3.40.50.720">
    <property type="entry name" value="NAD(P)-binding Rossmann-like Domain"/>
    <property type="match status" value="1"/>
</dbReference>